<feature type="compositionally biased region" description="Pro residues" evidence="1">
    <location>
        <begin position="372"/>
        <end position="384"/>
    </location>
</feature>
<dbReference type="SUPFAM" id="SSF89796">
    <property type="entry name" value="CoA-transferase family III (CaiB/BaiF)"/>
    <property type="match status" value="1"/>
</dbReference>
<dbReference type="EMBL" id="CP110636">
    <property type="protein sequence ID" value="UZJ33354.1"/>
    <property type="molecule type" value="Genomic_DNA"/>
</dbReference>
<feature type="compositionally biased region" description="Low complexity" evidence="1">
    <location>
        <begin position="410"/>
        <end position="427"/>
    </location>
</feature>
<gene>
    <name evidence="2" type="ORF">OJ254_27580</name>
</gene>
<dbReference type="Gene3D" id="3.40.50.10540">
    <property type="entry name" value="Crotonobetainyl-coa:carnitine coa-transferase, domain 1"/>
    <property type="match status" value="1"/>
</dbReference>
<dbReference type="Gene3D" id="3.30.60.110">
    <property type="match status" value="1"/>
</dbReference>
<dbReference type="RefSeq" id="WP_265364540.1">
    <property type="nucleotide sequence ID" value="NZ_CP110636.1"/>
</dbReference>
<evidence type="ECO:0000313" key="2">
    <source>
        <dbReference type="EMBL" id="UZJ33354.1"/>
    </source>
</evidence>
<dbReference type="Proteomes" id="UP001164959">
    <property type="component" value="Chromosome"/>
</dbReference>
<dbReference type="InterPro" id="IPR003673">
    <property type="entry name" value="CoA-Trfase_fam_III"/>
</dbReference>
<dbReference type="Gene3D" id="3.30.1540.10">
    <property type="entry name" value="formyl-coa transferase, domain 3"/>
    <property type="match status" value="1"/>
</dbReference>
<accession>A0ABY6PHJ1</accession>
<feature type="region of interest" description="Disordered" evidence="1">
    <location>
        <begin position="327"/>
        <end position="437"/>
    </location>
</feature>
<reference evidence="2" key="1">
    <citation type="submission" date="2022-11" db="EMBL/GenBank/DDBJ databases">
        <title>Identification and genomic analyses of a novel endophytic actinobacterium Streptomyces endophytica sp. nov. with potential for biocontrol of Yam anthracnose.</title>
        <authorList>
            <person name="Huang X."/>
        </authorList>
    </citation>
    <scope>NUCLEOTIDE SEQUENCE</scope>
    <source>
        <strain evidence="2">HNM0140</strain>
    </source>
</reference>
<sequence length="437" mass="46216">MTESDNGPLHGVRVVELAGIGPGPFAAMLLADLGADVVRVDRPGGAGLAIDPAYDITNRNKRSVLVDLKTPQGVTQVLDLAERADVLLEGYRPGVAERLGVGPEECLARNPRLVYGRMTGWGQQGPLADTAGHDIGYIAITGALGMIGPPDGPPALPANLLGDYAGGSLYLVIGVLAALQHARTENGRGQVVDAAIVDGTAHLTAMIHGMLAAGGWQDRRGANLLDGGTPFYGTYRTADGGYMAVGALEKRFYGEFIRLLGIEDEAPARDDLTAWDELRTAIAARFKTRTRDEWTTVFQDSDACVAPVLSLREAPHHPHLAARGTFVDHGGITQPAPAPRFSHTPGAVRTPPARPGADTEDIAHDWQTPSLLTPPPKTPPPPRAAPSRRTRPTDETHHHPRHAAGPPPTAEGTVAPEPATPATTRAAQPIETVKNWL</sequence>
<dbReference type="GO" id="GO:0016740">
    <property type="term" value="F:transferase activity"/>
    <property type="evidence" value="ECO:0007669"/>
    <property type="project" value="UniProtKB-KW"/>
</dbReference>
<dbReference type="InterPro" id="IPR050509">
    <property type="entry name" value="CoA-transferase_III"/>
</dbReference>
<evidence type="ECO:0000256" key="1">
    <source>
        <dbReference type="SAM" id="MobiDB-lite"/>
    </source>
</evidence>
<evidence type="ECO:0000313" key="3">
    <source>
        <dbReference type="Proteomes" id="UP001164959"/>
    </source>
</evidence>
<dbReference type="Pfam" id="PF02515">
    <property type="entry name" value="CoA_transf_3"/>
    <property type="match status" value="1"/>
</dbReference>
<keyword evidence="3" id="KW-1185">Reference proteome</keyword>
<protein>
    <submittedName>
        <fullName evidence="2">CoA transferase</fullName>
    </submittedName>
</protein>
<name>A0ABY6PHJ1_9ACTN</name>
<keyword evidence="2" id="KW-0808">Transferase</keyword>
<dbReference type="PANTHER" id="PTHR48228">
    <property type="entry name" value="SUCCINYL-COA--D-CITRAMALATE COA-TRANSFERASE"/>
    <property type="match status" value="1"/>
</dbReference>
<dbReference type="InterPro" id="IPR044855">
    <property type="entry name" value="CoA-Trfase_III_dom3_sf"/>
</dbReference>
<dbReference type="PANTHER" id="PTHR48228:SF5">
    <property type="entry name" value="ALPHA-METHYLACYL-COA RACEMASE"/>
    <property type="match status" value="1"/>
</dbReference>
<organism evidence="2 3">
    <name type="scientific">Streptomyces endophytica</name>
    <dbReference type="NCBI Taxonomy" id="2991496"/>
    <lineage>
        <taxon>Bacteria</taxon>
        <taxon>Bacillati</taxon>
        <taxon>Actinomycetota</taxon>
        <taxon>Actinomycetes</taxon>
        <taxon>Kitasatosporales</taxon>
        <taxon>Streptomycetaceae</taxon>
        <taxon>Streptomyces</taxon>
    </lineage>
</organism>
<dbReference type="InterPro" id="IPR023606">
    <property type="entry name" value="CoA-Trfase_III_dom_1_sf"/>
</dbReference>
<proteinExistence type="predicted"/>